<dbReference type="InterPro" id="IPR029063">
    <property type="entry name" value="SAM-dependent_MTases_sf"/>
</dbReference>
<protein>
    <submittedName>
        <fullName evidence="1">Methyltransferase domain-containing protein</fullName>
    </submittedName>
</protein>
<keyword evidence="1" id="KW-0808">Transferase</keyword>
<proteinExistence type="predicted"/>
<dbReference type="Proteomes" id="UP000253507">
    <property type="component" value="Unassembled WGS sequence"/>
</dbReference>
<organism evidence="1 2">
    <name type="scientific">Streptomyces reniochalinae</name>
    <dbReference type="NCBI Taxonomy" id="2250578"/>
    <lineage>
        <taxon>Bacteria</taxon>
        <taxon>Bacillati</taxon>
        <taxon>Actinomycetota</taxon>
        <taxon>Actinomycetes</taxon>
        <taxon>Kitasatosporales</taxon>
        <taxon>Streptomycetaceae</taxon>
        <taxon>Streptomyces</taxon>
    </lineage>
</organism>
<dbReference type="CDD" id="cd02440">
    <property type="entry name" value="AdoMet_MTases"/>
    <property type="match status" value="1"/>
</dbReference>
<dbReference type="RefSeq" id="WP_114013634.1">
    <property type="nucleotide sequence ID" value="NZ_QOIM01000018.1"/>
</dbReference>
<dbReference type="GO" id="GO:0032259">
    <property type="term" value="P:methylation"/>
    <property type="evidence" value="ECO:0007669"/>
    <property type="project" value="UniProtKB-KW"/>
</dbReference>
<dbReference type="AlphaFoldDB" id="A0A367F6S0"/>
<keyword evidence="1" id="KW-0489">Methyltransferase</keyword>
<accession>A0A367F6S0</accession>
<dbReference type="PANTHER" id="PTHR43861:SF1">
    <property type="entry name" value="TRANS-ACONITATE 2-METHYLTRANSFERASE"/>
    <property type="match status" value="1"/>
</dbReference>
<dbReference type="Pfam" id="PF01209">
    <property type="entry name" value="Ubie_methyltran"/>
    <property type="match status" value="1"/>
</dbReference>
<gene>
    <name evidence="1" type="ORF">DQ392_01670</name>
</gene>
<dbReference type="GO" id="GO:0017000">
    <property type="term" value="P:antibiotic biosynthetic process"/>
    <property type="evidence" value="ECO:0007669"/>
    <property type="project" value="UniProtKB-ARBA"/>
</dbReference>
<dbReference type="Gene3D" id="3.40.50.150">
    <property type="entry name" value="Vaccinia Virus protein VP39"/>
    <property type="match status" value="1"/>
</dbReference>
<keyword evidence="2" id="KW-1185">Reference proteome</keyword>
<reference evidence="1 2" key="1">
    <citation type="submission" date="2018-06" db="EMBL/GenBank/DDBJ databases">
        <title>Streptomyces reniochalinae sp. nov. and Streptomyces diacarnus sp. nov. from marine sponges.</title>
        <authorList>
            <person name="Li L."/>
        </authorList>
    </citation>
    <scope>NUCLEOTIDE SEQUENCE [LARGE SCALE GENOMIC DNA]</scope>
    <source>
        <strain evidence="1 2">LHW50302</strain>
    </source>
</reference>
<evidence type="ECO:0000313" key="2">
    <source>
        <dbReference type="Proteomes" id="UP000253507"/>
    </source>
</evidence>
<dbReference type="EMBL" id="QOIM01000018">
    <property type="protein sequence ID" value="RCG25240.1"/>
    <property type="molecule type" value="Genomic_DNA"/>
</dbReference>
<evidence type="ECO:0000313" key="1">
    <source>
        <dbReference type="EMBL" id="RCG25240.1"/>
    </source>
</evidence>
<name>A0A367F6S0_9ACTN</name>
<dbReference type="PANTHER" id="PTHR43861">
    <property type="entry name" value="TRANS-ACONITATE 2-METHYLTRANSFERASE-RELATED"/>
    <property type="match status" value="1"/>
</dbReference>
<dbReference type="SUPFAM" id="SSF53335">
    <property type="entry name" value="S-adenosyl-L-methionine-dependent methyltransferases"/>
    <property type="match status" value="1"/>
</dbReference>
<dbReference type="GO" id="GO:0008168">
    <property type="term" value="F:methyltransferase activity"/>
    <property type="evidence" value="ECO:0007669"/>
    <property type="project" value="UniProtKB-KW"/>
</dbReference>
<sequence>MTLLRDQALSAAFDHAAPTYDRLVGANPGYHAQLRRSARRLALPWDGLGMRLLDLGCGTGASTAALATAAPLAEIVAVDASPGMLERAAAKRWSAGVSFVHARAEELEAAGITGPFDAVFAAYLFRNVTDPDAVLRTVRDLLLPGGRLAVHEYALGESPAHRAVWRTVCDGIVRPLGALCGDSPLYRHLSLSVRTFDSAQAFAGRMARQCFRGVRVLPVPGWQTGIVHTFVGSVPMPTTLPAVAR</sequence>
<comment type="caution">
    <text evidence="1">The sequence shown here is derived from an EMBL/GenBank/DDBJ whole genome shotgun (WGS) entry which is preliminary data.</text>
</comment>
<dbReference type="OrthoDB" id="4307675at2"/>